<evidence type="ECO:0000256" key="2">
    <source>
        <dbReference type="SAM" id="MobiDB-lite"/>
    </source>
</evidence>
<keyword evidence="4" id="KW-1185">Reference proteome</keyword>
<keyword evidence="3" id="KW-0732">Signal</keyword>
<feature type="compositionally biased region" description="Polar residues" evidence="2">
    <location>
        <begin position="419"/>
        <end position="431"/>
    </location>
</feature>
<evidence type="ECO:0000256" key="1">
    <source>
        <dbReference type="ARBA" id="ARBA00008839"/>
    </source>
</evidence>
<dbReference type="Proteomes" id="UP001652621">
    <property type="component" value="Unplaced"/>
</dbReference>
<dbReference type="InterPro" id="IPR005026">
    <property type="entry name" value="SAPAP"/>
</dbReference>
<feature type="region of interest" description="Disordered" evidence="2">
    <location>
        <begin position="322"/>
        <end position="342"/>
    </location>
</feature>
<organism evidence="4 5">
    <name type="scientific">Musca domestica</name>
    <name type="common">House fly</name>
    <dbReference type="NCBI Taxonomy" id="7370"/>
    <lineage>
        <taxon>Eukaryota</taxon>
        <taxon>Metazoa</taxon>
        <taxon>Ecdysozoa</taxon>
        <taxon>Arthropoda</taxon>
        <taxon>Hexapoda</taxon>
        <taxon>Insecta</taxon>
        <taxon>Pterygota</taxon>
        <taxon>Neoptera</taxon>
        <taxon>Endopterygota</taxon>
        <taxon>Diptera</taxon>
        <taxon>Brachycera</taxon>
        <taxon>Muscomorpha</taxon>
        <taxon>Muscoidea</taxon>
        <taxon>Muscidae</taxon>
        <taxon>Musca</taxon>
    </lineage>
</organism>
<name>A0ABM3VLU4_MUSDO</name>
<feature type="compositionally biased region" description="Polar residues" evidence="2">
    <location>
        <begin position="709"/>
        <end position="719"/>
    </location>
</feature>
<feature type="region of interest" description="Disordered" evidence="2">
    <location>
        <begin position="121"/>
        <end position="140"/>
    </location>
</feature>
<evidence type="ECO:0000256" key="3">
    <source>
        <dbReference type="SAM" id="SignalP"/>
    </source>
</evidence>
<feature type="region of interest" description="Disordered" evidence="2">
    <location>
        <begin position="221"/>
        <end position="243"/>
    </location>
</feature>
<comment type="similarity">
    <text evidence="1">Belongs to the SAPAP family.</text>
</comment>
<feature type="compositionally biased region" description="Low complexity" evidence="2">
    <location>
        <begin position="464"/>
        <end position="489"/>
    </location>
</feature>
<gene>
    <name evidence="5" type="primary">LOC101898811</name>
</gene>
<dbReference type="GeneID" id="101898811"/>
<accession>A0ABM3VLU4</accession>
<dbReference type="PANTHER" id="PTHR12353:SF31">
    <property type="entry name" value="LD44824P"/>
    <property type="match status" value="1"/>
</dbReference>
<feature type="chain" id="PRO_5045743027" evidence="3">
    <location>
        <begin position="20"/>
        <end position="815"/>
    </location>
</feature>
<feature type="region of interest" description="Disordered" evidence="2">
    <location>
        <begin position="706"/>
        <end position="786"/>
    </location>
</feature>
<feature type="region of interest" description="Disordered" evidence="2">
    <location>
        <begin position="464"/>
        <end position="520"/>
    </location>
</feature>
<feature type="compositionally biased region" description="Basic and acidic residues" evidence="2">
    <location>
        <begin position="752"/>
        <end position="765"/>
    </location>
</feature>
<dbReference type="RefSeq" id="XP_058986754.1">
    <property type="nucleotide sequence ID" value="XM_059130771.1"/>
</dbReference>
<evidence type="ECO:0000313" key="4">
    <source>
        <dbReference type="Proteomes" id="UP001652621"/>
    </source>
</evidence>
<feature type="compositionally biased region" description="Low complexity" evidence="2">
    <location>
        <begin position="432"/>
        <end position="450"/>
    </location>
</feature>
<feature type="region of interest" description="Disordered" evidence="2">
    <location>
        <begin position="361"/>
        <end position="384"/>
    </location>
</feature>
<sequence length="815" mass="88252">MKRNFVNCQLLICRRAAAAVTVHGEQRCWAAVIQYTSGSLNFPTPISIKDITREFTANIRERCSVQTVKNNTTAYVDPITGQVCIALTNNTTTTTTKQPTATVNNNINTVLETHNSKTTVTTTNNHHQQHHHQQQHISSPQTPIAAAVDTYEKKPSYLNLACCVNGYSNITTYDSKIRQDINKSREVSPIRPSTTSLQYCKKSNSLAPPVLLAMPNVNVTSPHHHHHHHHLPHMATNGGGGGGAIMTTIGTKYTIIENNNHSQNGGPDSSLHNLSVGDDIGGGGVGVNGGNTVTRSFIQQRVERLYGPGALAQGFYSPKKIRESPQRLNRSLNSENGGGGATSELVRKFQELSPSKDYNKFREKLSSNGKPSLPPANASSSAAENLNSENNNIDLPCLRHLSQEFRAQLPIVSPKRNFSRTSPGRDLTTTTASANNKNVSQNSNNSSSSTIITTTTTMTVNKTQNYSTSNGITTSNSDITNNTNTTTNNHQSHPDLVYKSQNLNSSSSSSTAAGPMGSDEVDRKVQLDANPIELLKTPPKSTPSPLSSSLAKSSEELLVITPNAHISNNETAAAAADKPTTSNGSAARDGHFFLRQLKAEQNRLLELAAVAEKYMDALASNPDITEDTMGLLRSASGKARLLVSQKMKQFEGLCHNNLNSSPEDQFPTTVDDLQGFWDMVYLQVDHIDLIFKEIEILKANDWKKPANLPPTTSSSNNVLKTPKPNKTLKSRTNTPMANGSNSVSSTPSAAALKREAQRKKLQEMKRRNREAMAAAATASPAPSGDATVEVGIVDGIEILEANSNNKQQPELQQDS</sequence>
<dbReference type="Pfam" id="PF03359">
    <property type="entry name" value="GKAP"/>
    <property type="match status" value="1"/>
</dbReference>
<feature type="compositionally biased region" description="Low complexity" evidence="2">
    <location>
        <begin position="771"/>
        <end position="786"/>
    </location>
</feature>
<feature type="compositionally biased region" description="Polar residues" evidence="2">
    <location>
        <begin position="730"/>
        <end position="748"/>
    </location>
</feature>
<evidence type="ECO:0000313" key="5">
    <source>
        <dbReference type="RefSeq" id="XP_058986754.1"/>
    </source>
</evidence>
<feature type="region of interest" description="Disordered" evidence="2">
    <location>
        <begin position="412"/>
        <end position="450"/>
    </location>
</feature>
<feature type="compositionally biased region" description="Low complexity" evidence="2">
    <location>
        <begin position="375"/>
        <end position="384"/>
    </location>
</feature>
<dbReference type="PANTHER" id="PTHR12353">
    <property type="entry name" value="DISKS LARGE-ASSOCIATED PROTEIN DAP SAP90/PSD-95-ASSOCIATED PROTEIN"/>
    <property type="match status" value="1"/>
</dbReference>
<reference evidence="5" key="1">
    <citation type="submission" date="2025-08" db="UniProtKB">
        <authorList>
            <consortium name="RefSeq"/>
        </authorList>
    </citation>
    <scope>IDENTIFICATION</scope>
    <source>
        <strain evidence="5">Aabys</strain>
        <tissue evidence="5">Whole body</tissue>
    </source>
</reference>
<feature type="compositionally biased region" description="Polar residues" evidence="2">
    <location>
        <begin position="326"/>
        <end position="335"/>
    </location>
</feature>
<protein>
    <submittedName>
        <fullName evidence="5">Uncharacterized membrane protein DDB_G0293934 isoform X1</fullName>
    </submittedName>
</protein>
<feature type="compositionally biased region" description="Basic residues" evidence="2">
    <location>
        <begin position="222"/>
        <end position="232"/>
    </location>
</feature>
<proteinExistence type="inferred from homology"/>
<feature type="signal peptide" evidence="3">
    <location>
        <begin position="1"/>
        <end position="19"/>
    </location>
</feature>